<reference evidence="3" key="3">
    <citation type="submission" date="2025-09" db="UniProtKB">
        <authorList>
            <consortium name="Ensembl"/>
        </authorList>
    </citation>
    <scope>IDENTIFICATION</scope>
</reference>
<sequence length="120" mass="13292">MNKLYIGNLGDSVTAEDLGKTFDDHKIPYSGQFLMKTGYAFVDCPDDQCAMKAIETFSGKVELKGKCMEVEHSVPKKQRAGLDPLEDHFCPAGLMLDTPGLGNKVFIPGFVLLWCFPLFL</sequence>
<dbReference type="InterPro" id="IPR035979">
    <property type="entry name" value="RBD_domain_sf"/>
</dbReference>
<dbReference type="FunFam" id="3.30.70.330:FF:000203">
    <property type="entry name" value="insulin-like growth factor 2 mRNA-binding protein 1"/>
    <property type="match status" value="1"/>
</dbReference>
<dbReference type="GeneTree" id="ENSGT00940000154957"/>
<dbReference type="AlphaFoldDB" id="A0AAQ6ADI1"/>
<dbReference type="Proteomes" id="UP001501940">
    <property type="component" value="Chromosome 19"/>
</dbReference>
<feature type="domain" description="RRM" evidence="2">
    <location>
        <begin position="2"/>
        <end position="75"/>
    </location>
</feature>
<organism evidence="3 4">
    <name type="scientific">Amphiprion ocellaris</name>
    <name type="common">Clown anemonefish</name>
    <dbReference type="NCBI Taxonomy" id="80972"/>
    <lineage>
        <taxon>Eukaryota</taxon>
        <taxon>Metazoa</taxon>
        <taxon>Chordata</taxon>
        <taxon>Craniata</taxon>
        <taxon>Vertebrata</taxon>
        <taxon>Euteleostomi</taxon>
        <taxon>Actinopterygii</taxon>
        <taxon>Neopterygii</taxon>
        <taxon>Teleostei</taxon>
        <taxon>Neoteleostei</taxon>
        <taxon>Acanthomorphata</taxon>
        <taxon>Ovalentaria</taxon>
        <taxon>Pomacentridae</taxon>
        <taxon>Amphiprion</taxon>
    </lineage>
</organism>
<gene>
    <name evidence="3" type="primary">IGF2BP1</name>
</gene>
<proteinExistence type="predicted"/>
<keyword evidence="4" id="KW-1185">Reference proteome</keyword>
<evidence type="ECO:0000259" key="2">
    <source>
        <dbReference type="PROSITE" id="PS50102"/>
    </source>
</evidence>
<dbReference type="SMART" id="SM00360">
    <property type="entry name" value="RRM"/>
    <property type="match status" value="1"/>
</dbReference>
<evidence type="ECO:0000256" key="1">
    <source>
        <dbReference type="PROSITE-ProRule" id="PRU00176"/>
    </source>
</evidence>
<accession>A0AAQ6ADI1</accession>
<keyword evidence="1" id="KW-0694">RNA-binding</keyword>
<protein>
    <recommendedName>
        <fullName evidence="2">RRM domain-containing protein</fullName>
    </recommendedName>
</protein>
<name>A0AAQ6ADI1_AMPOC</name>
<dbReference type="Ensembl" id="ENSAOCT00000083910.1">
    <property type="protein sequence ID" value="ENSAOCP00000074090.1"/>
    <property type="gene ID" value="ENSAOCG00000014106.2"/>
</dbReference>
<evidence type="ECO:0000313" key="3">
    <source>
        <dbReference type="Ensembl" id="ENSAOCP00000074090.1"/>
    </source>
</evidence>
<dbReference type="InterPro" id="IPR000504">
    <property type="entry name" value="RRM_dom"/>
</dbReference>
<reference evidence="3 4" key="1">
    <citation type="submission" date="2022-01" db="EMBL/GenBank/DDBJ databases">
        <title>A chromosome-scale genome assembly of the false clownfish, Amphiprion ocellaris.</title>
        <authorList>
            <person name="Ryu T."/>
        </authorList>
    </citation>
    <scope>NUCLEOTIDE SEQUENCE [LARGE SCALE GENOMIC DNA]</scope>
</reference>
<reference evidence="3" key="2">
    <citation type="submission" date="2025-08" db="UniProtKB">
        <authorList>
            <consortium name="Ensembl"/>
        </authorList>
    </citation>
    <scope>IDENTIFICATION</scope>
</reference>
<dbReference type="PROSITE" id="PS50102">
    <property type="entry name" value="RRM"/>
    <property type="match status" value="1"/>
</dbReference>
<dbReference type="Gene3D" id="3.30.70.330">
    <property type="match status" value="1"/>
</dbReference>
<dbReference type="GO" id="GO:0003723">
    <property type="term" value="F:RNA binding"/>
    <property type="evidence" value="ECO:0007669"/>
    <property type="project" value="UniProtKB-UniRule"/>
</dbReference>
<dbReference type="SUPFAM" id="SSF54928">
    <property type="entry name" value="RNA-binding domain, RBD"/>
    <property type="match status" value="1"/>
</dbReference>
<dbReference type="InterPro" id="IPR012677">
    <property type="entry name" value="Nucleotide-bd_a/b_plait_sf"/>
</dbReference>
<dbReference type="Pfam" id="PF00076">
    <property type="entry name" value="RRM_1"/>
    <property type="match status" value="1"/>
</dbReference>
<evidence type="ECO:0000313" key="4">
    <source>
        <dbReference type="Proteomes" id="UP001501940"/>
    </source>
</evidence>